<feature type="transmembrane region" description="Helical" evidence="3">
    <location>
        <begin position="74"/>
        <end position="96"/>
    </location>
</feature>
<dbReference type="EMBL" id="SZNK01000001">
    <property type="protein sequence ID" value="TKI56020.1"/>
    <property type="molecule type" value="Genomic_DNA"/>
</dbReference>
<dbReference type="GO" id="GO:0046872">
    <property type="term" value="F:metal ion binding"/>
    <property type="evidence" value="ECO:0007669"/>
    <property type="project" value="UniProtKB-KW"/>
</dbReference>
<dbReference type="AlphaFoldDB" id="A0A4U2Y634"/>
<feature type="transmembrane region" description="Helical" evidence="3">
    <location>
        <begin position="35"/>
        <end position="54"/>
    </location>
</feature>
<accession>A0A4U2Y634</accession>
<dbReference type="SUPFAM" id="SSF49503">
    <property type="entry name" value="Cupredoxins"/>
    <property type="match status" value="1"/>
</dbReference>
<evidence type="ECO:0000256" key="2">
    <source>
        <dbReference type="ARBA" id="ARBA00023008"/>
    </source>
</evidence>
<evidence type="ECO:0000256" key="1">
    <source>
        <dbReference type="ARBA" id="ARBA00022723"/>
    </source>
</evidence>
<keyword evidence="1" id="KW-0479">Metal-binding</keyword>
<feature type="transmembrane region" description="Helical" evidence="3">
    <location>
        <begin position="148"/>
        <end position="166"/>
    </location>
</feature>
<dbReference type="PANTHER" id="PTHR38439:SF3">
    <property type="entry name" value="COPPER-RESISTANT CUPROPROTEIN COPI"/>
    <property type="match status" value="1"/>
</dbReference>
<evidence type="ECO:0000259" key="4">
    <source>
        <dbReference type="Pfam" id="PF13473"/>
    </source>
</evidence>
<sequence>MNAVYQVLIYVGVAYVCFTGFIWRRKQGIDHMQGMMSTMSVSMMIGLIGGLILGDVYRGDLYVSTMWGMLAGGLAGFLLGVPLSILSIVEGILSGVMGGMMGAMLGEMVPGEKVEPLLFVFVMLFTVCMLLVAKLIDFNNKETKWSSFFHHPATPVVLLLAVFFWFQSLSFPSPALFAGDRTTEINLTAVDFSYKPNHFIVKKDTEIKVVFQNDGNVEHDIELVSQGKIVTISESSNEHHHGAMGEGVVHLHAKPGEAVESVWKALEEGTYEFYCTIPGHKESGMMGRLQVTG</sequence>
<feature type="domain" description="EfeO-type cupredoxin-like" evidence="4">
    <location>
        <begin position="158"/>
        <end position="280"/>
    </location>
</feature>
<feature type="transmembrane region" description="Helical" evidence="3">
    <location>
        <begin position="6"/>
        <end position="23"/>
    </location>
</feature>
<name>A0A4U2Y634_9BACL</name>
<evidence type="ECO:0000313" key="5">
    <source>
        <dbReference type="EMBL" id="TKI56020.1"/>
    </source>
</evidence>
<gene>
    <name evidence="5" type="ORF">E8L90_11430</name>
</gene>
<comment type="caution">
    <text evidence="5">The sequence shown here is derived from an EMBL/GenBank/DDBJ whole genome shotgun (WGS) entry which is preliminary data.</text>
</comment>
<dbReference type="PROSITE" id="PS00196">
    <property type="entry name" value="COPPER_BLUE"/>
    <property type="match status" value="1"/>
</dbReference>
<dbReference type="InterPro" id="IPR050845">
    <property type="entry name" value="Cu-binding_ET"/>
</dbReference>
<evidence type="ECO:0000313" key="6">
    <source>
        <dbReference type="Proteomes" id="UP000307841"/>
    </source>
</evidence>
<keyword evidence="2" id="KW-0186">Copper</keyword>
<dbReference type="RefSeq" id="WP_137029511.1">
    <property type="nucleotide sequence ID" value="NZ_SZNK01000001.1"/>
</dbReference>
<keyword evidence="6" id="KW-1185">Reference proteome</keyword>
<keyword evidence="3" id="KW-0472">Membrane</keyword>
<dbReference type="Proteomes" id="UP000307841">
    <property type="component" value="Unassembled WGS sequence"/>
</dbReference>
<feature type="transmembrane region" description="Helical" evidence="3">
    <location>
        <begin position="117"/>
        <end position="136"/>
    </location>
</feature>
<dbReference type="OrthoDB" id="9816061at2"/>
<dbReference type="PROSITE" id="PS00079">
    <property type="entry name" value="MULTICOPPER_OXIDASE1"/>
    <property type="match status" value="1"/>
</dbReference>
<evidence type="ECO:0000256" key="3">
    <source>
        <dbReference type="SAM" id="Phobius"/>
    </source>
</evidence>
<organism evidence="5 6">
    <name type="scientific">Brevibacillus antibioticus</name>
    <dbReference type="NCBI Taxonomy" id="2570228"/>
    <lineage>
        <taxon>Bacteria</taxon>
        <taxon>Bacillati</taxon>
        <taxon>Bacillota</taxon>
        <taxon>Bacilli</taxon>
        <taxon>Bacillales</taxon>
        <taxon>Paenibacillaceae</taxon>
        <taxon>Brevibacillus</taxon>
    </lineage>
</organism>
<dbReference type="PANTHER" id="PTHR38439">
    <property type="entry name" value="AURACYANIN-B"/>
    <property type="match status" value="1"/>
</dbReference>
<proteinExistence type="predicted"/>
<dbReference type="InterPro" id="IPR008972">
    <property type="entry name" value="Cupredoxin"/>
</dbReference>
<dbReference type="InterPro" id="IPR033138">
    <property type="entry name" value="Cu_oxidase_CS"/>
</dbReference>
<dbReference type="Pfam" id="PF13473">
    <property type="entry name" value="Cupredoxin_1"/>
    <property type="match status" value="1"/>
</dbReference>
<reference evidence="5 6" key="1">
    <citation type="submission" date="2019-04" db="EMBL/GenBank/DDBJ databases">
        <title>Whole genome sequencing of Brevibacillus sp. TGS2-1.</title>
        <authorList>
            <person name="Choi A."/>
        </authorList>
    </citation>
    <scope>NUCLEOTIDE SEQUENCE [LARGE SCALE GENOMIC DNA]</scope>
    <source>
        <strain evidence="5 6">TGS2-1</strain>
    </source>
</reference>
<dbReference type="InterPro" id="IPR028096">
    <property type="entry name" value="EfeO_Cupredoxin"/>
</dbReference>
<keyword evidence="3" id="KW-0812">Transmembrane</keyword>
<protein>
    <submittedName>
        <fullName evidence="5">Copper-binding protein</fullName>
    </submittedName>
</protein>
<dbReference type="Gene3D" id="2.60.40.420">
    <property type="entry name" value="Cupredoxins - blue copper proteins"/>
    <property type="match status" value="1"/>
</dbReference>
<keyword evidence="3" id="KW-1133">Transmembrane helix</keyword>
<dbReference type="InterPro" id="IPR028871">
    <property type="entry name" value="BlueCu_1_BS"/>
</dbReference>